<dbReference type="CDD" id="cd00144">
    <property type="entry name" value="MPP_PPP_family"/>
    <property type="match status" value="1"/>
</dbReference>
<dbReference type="PANTHER" id="PTHR42850">
    <property type="entry name" value="METALLOPHOSPHOESTERASE"/>
    <property type="match status" value="1"/>
</dbReference>
<dbReference type="GO" id="GO:0110154">
    <property type="term" value="P:RNA decapping"/>
    <property type="evidence" value="ECO:0007669"/>
    <property type="project" value="TreeGrafter"/>
</dbReference>
<sequence length="249" mass="29003">MKLNKMNRTLVVGDIHGGYKALLQVLERAGVTEQDHLIFLGDYVDGWSESEKVVDFLLELQTRQNCIFLRGNHETLLVKWLRTQQENKVWEMNGGEASIKSYQNLSPKKIKEHLTFFDTLKKYHIDDKNRLFVHAGFTNPKGIDFEFFEEYIYWDRTLWETVMAINPDLPSNSAFYPKRLKHYHEIFIGHTPVTHFGFTEPTCFANVWNIDTGAAFLGKISVMDVNTKQSWQSDIVAKLYPNEAGRNHK</sequence>
<keyword evidence="3" id="KW-1185">Reference proteome</keyword>
<reference evidence="2 3" key="1">
    <citation type="submission" date="2019-03" db="EMBL/GenBank/DDBJ databases">
        <title>Genomic Encyclopedia of Archaeal and Bacterial Type Strains, Phase II (KMG-II): from individual species to whole genera.</title>
        <authorList>
            <person name="Goeker M."/>
        </authorList>
    </citation>
    <scope>NUCLEOTIDE SEQUENCE [LARGE SCALE GENOMIC DNA]</scope>
    <source>
        <strain evidence="2 3">DSM 28213</strain>
    </source>
</reference>
<dbReference type="Proteomes" id="UP000295215">
    <property type="component" value="Unassembled WGS sequence"/>
</dbReference>
<evidence type="ECO:0000313" key="2">
    <source>
        <dbReference type="EMBL" id="TDS52187.1"/>
    </source>
</evidence>
<dbReference type="Pfam" id="PF00149">
    <property type="entry name" value="Metallophos"/>
    <property type="match status" value="1"/>
</dbReference>
<dbReference type="GO" id="GO:0008803">
    <property type="term" value="F:bis(5'-nucleosyl)-tetraphosphatase (symmetrical) activity"/>
    <property type="evidence" value="ECO:0007669"/>
    <property type="project" value="TreeGrafter"/>
</dbReference>
<dbReference type="PANTHER" id="PTHR42850:SF4">
    <property type="entry name" value="ZINC-DEPENDENT ENDOPOLYPHOSPHATASE"/>
    <property type="match status" value="1"/>
</dbReference>
<name>A0A4R7EMW2_9FLAO</name>
<dbReference type="InterPro" id="IPR006186">
    <property type="entry name" value="Ser/Thr-sp_prot-phosphatase"/>
</dbReference>
<evidence type="ECO:0000259" key="1">
    <source>
        <dbReference type="Pfam" id="PF00149"/>
    </source>
</evidence>
<gene>
    <name evidence="2" type="ORF">C8P70_13231</name>
</gene>
<accession>A0A4R7EMW2</accession>
<dbReference type="GO" id="GO:0016791">
    <property type="term" value="F:phosphatase activity"/>
    <property type="evidence" value="ECO:0007669"/>
    <property type="project" value="TreeGrafter"/>
</dbReference>
<evidence type="ECO:0000313" key="3">
    <source>
        <dbReference type="Proteomes" id="UP000295215"/>
    </source>
</evidence>
<protein>
    <submittedName>
        <fullName evidence="2">Serine/threonine protein phosphatase 1</fullName>
    </submittedName>
</protein>
<dbReference type="InterPro" id="IPR029052">
    <property type="entry name" value="Metallo-depent_PP-like"/>
</dbReference>
<proteinExistence type="predicted"/>
<organism evidence="2 3">
    <name type="scientific">Myroides indicus</name>
    <dbReference type="NCBI Taxonomy" id="1323422"/>
    <lineage>
        <taxon>Bacteria</taxon>
        <taxon>Pseudomonadati</taxon>
        <taxon>Bacteroidota</taxon>
        <taxon>Flavobacteriia</taxon>
        <taxon>Flavobacteriales</taxon>
        <taxon>Flavobacteriaceae</taxon>
        <taxon>Myroides</taxon>
    </lineage>
</organism>
<dbReference type="EMBL" id="SOAG01000032">
    <property type="protein sequence ID" value="TDS52187.1"/>
    <property type="molecule type" value="Genomic_DNA"/>
</dbReference>
<dbReference type="PRINTS" id="PR00114">
    <property type="entry name" value="STPHPHTASE"/>
</dbReference>
<dbReference type="AlphaFoldDB" id="A0A4R7EMW2"/>
<dbReference type="SUPFAM" id="SSF56300">
    <property type="entry name" value="Metallo-dependent phosphatases"/>
    <property type="match status" value="1"/>
</dbReference>
<feature type="domain" description="Calcineurin-like phosphoesterase" evidence="1">
    <location>
        <begin position="8"/>
        <end position="196"/>
    </location>
</feature>
<comment type="caution">
    <text evidence="2">The sequence shown here is derived from an EMBL/GenBank/DDBJ whole genome shotgun (WGS) entry which is preliminary data.</text>
</comment>
<dbReference type="Gene3D" id="3.60.21.10">
    <property type="match status" value="1"/>
</dbReference>
<dbReference type="InterPro" id="IPR050126">
    <property type="entry name" value="Ap4A_hydrolase"/>
</dbReference>
<dbReference type="InterPro" id="IPR004843">
    <property type="entry name" value="Calcineurin-like_PHP"/>
</dbReference>
<dbReference type="GO" id="GO:0005737">
    <property type="term" value="C:cytoplasm"/>
    <property type="evidence" value="ECO:0007669"/>
    <property type="project" value="TreeGrafter"/>
</dbReference>